<dbReference type="Gene3D" id="2.30.30.240">
    <property type="entry name" value="PRC-barrel domain"/>
    <property type="match status" value="1"/>
</dbReference>
<dbReference type="SUPFAM" id="SSF50346">
    <property type="entry name" value="PRC-barrel domain"/>
    <property type="match status" value="1"/>
</dbReference>
<accession>A0ABV7SX04</accession>
<sequence>MPPPKTTAPQPADRAPGDTADAPVTLAVVIGAHGVAGEVRLKVFSTDLGAYKIFNDGALTLKSTRHGSNGTIARIAEVTDRNAAEAMRGTELTVPRSALPPLAEGEYYHTDLLGLPVVSTEGEPLGTVVAIDDFGAGDVIEVERPAVDGNSGKRFMVPMTADAVPDWNGERMLVDPAWIV</sequence>
<dbReference type="InterPro" id="IPR056792">
    <property type="entry name" value="PRC_RimM"/>
</dbReference>
<dbReference type="SUPFAM" id="SSF50447">
    <property type="entry name" value="Translation proteins"/>
    <property type="match status" value="1"/>
</dbReference>
<dbReference type="HAMAP" id="MF_00014">
    <property type="entry name" value="Ribosome_mat_RimM"/>
    <property type="match status" value="1"/>
</dbReference>
<evidence type="ECO:0000259" key="7">
    <source>
        <dbReference type="Pfam" id="PF24986"/>
    </source>
</evidence>
<keyword evidence="2 5" id="KW-0690">Ribosome biogenesis</keyword>
<feature type="domain" description="RimM N-terminal" evidence="6">
    <location>
        <begin position="26"/>
        <end position="97"/>
    </location>
</feature>
<evidence type="ECO:0000313" key="8">
    <source>
        <dbReference type="EMBL" id="MFC3580609.1"/>
    </source>
</evidence>
<dbReference type="Pfam" id="PF01782">
    <property type="entry name" value="RimM"/>
    <property type="match status" value="1"/>
</dbReference>
<keyword evidence="9" id="KW-1185">Reference proteome</keyword>
<evidence type="ECO:0000256" key="3">
    <source>
        <dbReference type="ARBA" id="ARBA00022552"/>
    </source>
</evidence>
<evidence type="ECO:0000256" key="2">
    <source>
        <dbReference type="ARBA" id="ARBA00022517"/>
    </source>
</evidence>
<comment type="subunit">
    <text evidence="5">Binds ribosomal protein uS19.</text>
</comment>
<dbReference type="InterPro" id="IPR002676">
    <property type="entry name" value="RimM_N"/>
</dbReference>
<keyword evidence="3 5" id="KW-0698">rRNA processing</keyword>
<evidence type="ECO:0000259" key="6">
    <source>
        <dbReference type="Pfam" id="PF01782"/>
    </source>
</evidence>
<comment type="domain">
    <text evidence="5">The PRC barrel domain binds ribosomal protein uS19.</text>
</comment>
<comment type="function">
    <text evidence="5">An accessory protein needed during the final step in the assembly of 30S ribosomal subunit, possibly for assembly of the head region. Essential for efficient processing of 16S rRNA. May be needed both before and after RbfA during the maturation of 16S rRNA. It has affinity for free ribosomal 30S subunits but not for 70S ribosomes.</text>
</comment>
<dbReference type="PANTHER" id="PTHR33692">
    <property type="entry name" value="RIBOSOME MATURATION FACTOR RIMM"/>
    <property type="match status" value="1"/>
</dbReference>
<dbReference type="Proteomes" id="UP001595713">
    <property type="component" value="Unassembled WGS sequence"/>
</dbReference>
<keyword evidence="4 5" id="KW-0143">Chaperone</keyword>
<comment type="similarity">
    <text evidence="5">Belongs to the RimM family.</text>
</comment>
<dbReference type="InterPro" id="IPR036976">
    <property type="entry name" value="RimM_N_sf"/>
</dbReference>
<dbReference type="InterPro" id="IPR011033">
    <property type="entry name" value="PRC_barrel-like_sf"/>
</dbReference>
<evidence type="ECO:0000256" key="1">
    <source>
        <dbReference type="ARBA" id="ARBA00022490"/>
    </source>
</evidence>
<dbReference type="PANTHER" id="PTHR33692:SF1">
    <property type="entry name" value="RIBOSOME MATURATION FACTOR RIMM"/>
    <property type="match status" value="1"/>
</dbReference>
<dbReference type="Gene3D" id="2.40.30.60">
    <property type="entry name" value="RimM"/>
    <property type="match status" value="1"/>
</dbReference>
<organism evidence="8 9">
    <name type="scientific">Sphingomonas hylomeconis</name>
    <dbReference type="NCBI Taxonomy" id="1395958"/>
    <lineage>
        <taxon>Bacteria</taxon>
        <taxon>Pseudomonadati</taxon>
        <taxon>Pseudomonadota</taxon>
        <taxon>Alphaproteobacteria</taxon>
        <taxon>Sphingomonadales</taxon>
        <taxon>Sphingomonadaceae</taxon>
        <taxon>Sphingomonas</taxon>
    </lineage>
</organism>
<evidence type="ECO:0000256" key="5">
    <source>
        <dbReference type="HAMAP-Rule" id="MF_00014"/>
    </source>
</evidence>
<proteinExistence type="inferred from homology"/>
<name>A0ABV7SX04_9SPHN</name>
<dbReference type="InterPro" id="IPR011961">
    <property type="entry name" value="RimM"/>
</dbReference>
<dbReference type="NCBIfam" id="TIGR02273">
    <property type="entry name" value="16S_RimM"/>
    <property type="match status" value="1"/>
</dbReference>
<dbReference type="Pfam" id="PF24986">
    <property type="entry name" value="PRC_RimM"/>
    <property type="match status" value="1"/>
</dbReference>
<evidence type="ECO:0000313" key="9">
    <source>
        <dbReference type="Proteomes" id="UP001595713"/>
    </source>
</evidence>
<feature type="domain" description="Ribosome maturation factor RimM PRC barrel" evidence="7">
    <location>
        <begin position="110"/>
        <end position="170"/>
    </location>
</feature>
<dbReference type="EMBL" id="JBHRXP010000004">
    <property type="protein sequence ID" value="MFC3580609.1"/>
    <property type="molecule type" value="Genomic_DNA"/>
</dbReference>
<evidence type="ECO:0000256" key="4">
    <source>
        <dbReference type="ARBA" id="ARBA00023186"/>
    </source>
</evidence>
<comment type="caution">
    <text evidence="8">The sequence shown here is derived from an EMBL/GenBank/DDBJ whole genome shotgun (WGS) entry which is preliminary data.</text>
</comment>
<dbReference type="RefSeq" id="WP_261294815.1">
    <property type="nucleotide sequence ID" value="NZ_JANQBK010000010.1"/>
</dbReference>
<keyword evidence="1 5" id="KW-0963">Cytoplasm</keyword>
<comment type="subcellular location">
    <subcellularLocation>
        <location evidence="5">Cytoplasm</location>
    </subcellularLocation>
</comment>
<protein>
    <recommendedName>
        <fullName evidence="5">Ribosome maturation factor RimM</fullName>
    </recommendedName>
</protein>
<dbReference type="InterPro" id="IPR009000">
    <property type="entry name" value="Transl_B-barrel_sf"/>
</dbReference>
<gene>
    <name evidence="5 8" type="primary">rimM</name>
    <name evidence="8" type="ORF">ACFONA_10585</name>
</gene>
<reference evidence="9" key="1">
    <citation type="journal article" date="2019" name="Int. J. Syst. Evol. Microbiol.">
        <title>The Global Catalogue of Microorganisms (GCM) 10K type strain sequencing project: providing services to taxonomists for standard genome sequencing and annotation.</title>
        <authorList>
            <consortium name="The Broad Institute Genomics Platform"/>
            <consortium name="The Broad Institute Genome Sequencing Center for Infectious Disease"/>
            <person name="Wu L."/>
            <person name="Ma J."/>
        </authorList>
    </citation>
    <scope>NUCLEOTIDE SEQUENCE [LARGE SCALE GENOMIC DNA]</scope>
    <source>
        <strain evidence="9">KCTC 42739</strain>
    </source>
</reference>